<protein>
    <submittedName>
        <fullName evidence="2">Uncharacterized protein</fullName>
    </submittedName>
</protein>
<feature type="compositionally biased region" description="Polar residues" evidence="1">
    <location>
        <begin position="137"/>
        <end position="149"/>
    </location>
</feature>
<evidence type="ECO:0000256" key="1">
    <source>
        <dbReference type="SAM" id="MobiDB-lite"/>
    </source>
</evidence>
<dbReference type="EMBL" id="JANKHO010001984">
    <property type="protein sequence ID" value="KAJ3495945.1"/>
    <property type="molecule type" value="Genomic_DNA"/>
</dbReference>
<proteinExistence type="predicted"/>
<dbReference type="Proteomes" id="UP001148786">
    <property type="component" value="Unassembled WGS sequence"/>
</dbReference>
<gene>
    <name evidence="2" type="ORF">NLJ89_g10551</name>
</gene>
<reference evidence="2" key="1">
    <citation type="submission" date="2022-07" db="EMBL/GenBank/DDBJ databases">
        <title>Genome Sequence of Agrocybe chaxingu.</title>
        <authorList>
            <person name="Buettner E."/>
        </authorList>
    </citation>
    <scope>NUCLEOTIDE SEQUENCE</scope>
    <source>
        <strain evidence="2">MP-N11</strain>
    </source>
</reference>
<feature type="compositionally biased region" description="Low complexity" evidence="1">
    <location>
        <begin position="250"/>
        <end position="261"/>
    </location>
</feature>
<feature type="region of interest" description="Disordered" evidence="1">
    <location>
        <begin position="134"/>
        <end position="176"/>
    </location>
</feature>
<feature type="region of interest" description="Disordered" evidence="1">
    <location>
        <begin position="232"/>
        <end position="261"/>
    </location>
</feature>
<sequence>MRNVNANVNANANANVNANVNVNENPERTNQTTRHARPIANRQNPLPNQLRGGCKAKESSWSLMLDVERSGPWPPSLHPTPPSLSLHEDGSFLRSRPTALCISPFPASSSCARSSLRIRSIIRDHDRHSNAAFADNTCANDPQQATSSFPLGVKPKVGDPRVGFGSGSQPRSSRSPYRPIAHSVAAAHFPINKFFDCASAILLTLSTASYSVHSHREPELLAISLHLMPNDHSNQTAPPHSATHHGYQVPTPLTLPTHRPR</sequence>
<evidence type="ECO:0000313" key="2">
    <source>
        <dbReference type="EMBL" id="KAJ3495945.1"/>
    </source>
</evidence>
<keyword evidence="3" id="KW-1185">Reference proteome</keyword>
<organism evidence="2 3">
    <name type="scientific">Agrocybe chaxingu</name>
    <dbReference type="NCBI Taxonomy" id="84603"/>
    <lineage>
        <taxon>Eukaryota</taxon>
        <taxon>Fungi</taxon>
        <taxon>Dikarya</taxon>
        <taxon>Basidiomycota</taxon>
        <taxon>Agaricomycotina</taxon>
        <taxon>Agaricomycetes</taxon>
        <taxon>Agaricomycetidae</taxon>
        <taxon>Agaricales</taxon>
        <taxon>Agaricineae</taxon>
        <taxon>Strophariaceae</taxon>
        <taxon>Agrocybe</taxon>
    </lineage>
</organism>
<evidence type="ECO:0000313" key="3">
    <source>
        <dbReference type="Proteomes" id="UP001148786"/>
    </source>
</evidence>
<dbReference type="AlphaFoldDB" id="A0A9W8JR19"/>
<name>A0A9W8JR19_9AGAR</name>
<feature type="region of interest" description="Disordered" evidence="1">
    <location>
        <begin position="1"/>
        <end position="52"/>
    </location>
</feature>
<comment type="caution">
    <text evidence="2">The sequence shown here is derived from an EMBL/GenBank/DDBJ whole genome shotgun (WGS) entry which is preliminary data.</text>
</comment>
<accession>A0A9W8JR19</accession>
<feature type="compositionally biased region" description="Low complexity" evidence="1">
    <location>
        <begin position="167"/>
        <end position="176"/>
    </location>
</feature>
<feature type="compositionally biased region" description="Low complexity" evidence="1">
    <location>
        <begin position="1"/>
        <end position="23"/>
    </location>
</feature>